<dbReference type="AlphaFoldDB" id="A0AAD7SM62"/>
<name>A0AAD7SM62_9TELE</name>
<gene>
    <name evidence="1" type="ORF">AAFF_G00329160</name>
</gene>
<organism evidence="1 2">
    <name type="scientific">Aldrovandia affinis</name>
    <dbReference type="NCBI Taxonomy" id="143900"/>
    <lineage>
        <taxon>Eukaryota</taxon>
        <taxon>Metazoa</taxon>
        <taxon>Chordata</taxon>
        <taxon>Craniata</taxon>
        <taxon>Vertebrata</taxon>
        <taxon>Euteleostomi</taxon>
        <taxon>Actinopterygii</taxon>
        <taxon>Neopterygii</taxon>
        <taxon>Teleostei</taxon>
        <taxon>Notacanthiformes</taxon>
        <taxon>Halosauridae</taxon>
        <taxon>Aldrovandia</taxon>
    </lineage>
</organism>
<comment type="caution">
    <text evidence="1">The sequence shown here is derived from an EMBL/GenBank/DDBJ whole genome shotgun (WGS) entry which is preliminary data.</text>
</comment>
<evidence type="ECO:0000313" key="2">
    <source>
        <dbReference type="Proteomes" id="UP001221898"/>
    </source>
</evidence>
<accession>A0AAD7SM62</accession>
<evidence type="ECO:0000313" key="1">
    <source>
        <dbReference type="EMBL" id="KAJ8404995.1"/>
    </source>
</evidence>
<dbReference type="Proteomes" id="UP001221898">
    <property type="component" value="Unassembled WGS sequence"/>
</dbReference>
<dbReference type="EMBL" id="JAINUG010000050">
    <property type="protein sequence ID" value="KAJ8404995.1"/>
    <property type="molecule type" value="Genomic_DNA"/>
</dbReference>
<reference evidence="1" key="1">
    <citation type="journal article" date="2023" name="Science">
        <title>Genome structures resolve the early diversification of teleost fishes.</title>
        <authorList>
            <person name="Parey E."/>
            <person name="Louis A."/>
            <person name="Montfort J."/>
            <person name="Bouchez O."/>
            <person name="Roques C."/>
            <person name="Iampietro C."/>
            <person name="Lluch J."/>
            <person name="Castinel A."/>
            <person name="Donnadieu C."/>
            <person name="Desvignes T."/>
            <person name="Floi Bucao C."/>
            <person name="Jouanno E."/>
            <person name="Wen M."/>
            <person name="Mejri S."/>
            <person name="Dirks R."/>
            <person name="Jansen H."/>
            <person name="Henkel C."/>
            <person name="Chen W.J."/>
            <person name="Zahm M."/>
            <person name="Cabau C."/>
            <person name="Klopp C."/>
            <person name="Thompson A.W."/>
            <person name="Robinson-Rechavi M."/>
            <person name="Braasch I."/>
            <person name="Lecointre G."/>
            <person name="Bobe J."/>
            <person name="Postlethwait J.H."/>
            <person name="Berthelot C."/>
            <person name="Roest Crollius H."/>
            <person name="Guiguen Y."/>
        </authorList>
    </citation>
    <scope>NUCLEOTIDE SEQUENCE</scope>
    <source>
        <strain evidence="1">NC1722</strain>
    </source>
</reference>
<sequence length="116" mass="12172">MNINNAVITTVTATVLSLPSGWGFLKAKEDSGTVTAPPDLLWPLAAPGSTSRRVLPGQGLIENHGPPRKPRKPPTRFLLIACEAGIKSKLMAQWLIGNDAPGANRRAVSGAGVLLL</sequence>
<proteinExistence type="predicted"/>
<keyword evidence="2" id="KW-1185">Reference proteome</keyword>
<protein>
    <submittedName>
        <fullName evidence="1">Uncharacterized protein</fullName>
    </submittedName>
</protein>